<feature type="transmembrane region" description="Helical" evidence="1">
    <location>
        <begin position="238"/>
        <end position="259"/>
    </location>
</feature>
<feature type="transmembrane region" description="Helical" evidence="1">
    <location>
        <begin position="107"/>
        <end position="125"/>
    </location>
</feature>
<dbReference type="AlphaFoldDB" id="A0A9P6E456"/>
<reference evidence="2" key="1">
    <citation type="submission" date="2020-11" db="EMBL/GenBank/DDBJ databases">
        <authorList>
            <consortium name="DOE Joint Genome Institute"/>
            <person name="Ahrendt S."/>
            <person name="Riley R."/>
            <person name="Andreopoulos W."/>
            <person name="Labutti K."/>
            <person name="Pangilinan J."/>
            <person name="Ruiz-Duenas F.J."/>
            <person name="Barrasa J.M."/>
            <person name="Sanchez-Garcia M."/>
            <person name="Camarero S."/>
            <person name="Miyauchi S."/>
            <person name="Serrano A."/>
            <person name="Linde D."/>
            <person name="Babiker R."/>
            <person name="Drula E."/>
            <person name="Ayuso-Fernandez I."/>
            <person name="Pacheco R."/>
            <person name="Padilla G."/>
            <person name="Ferreira P."/>
            <person name="Barriuso J."/>
            <person name="Kellner H."/>
            <person name="Castanera R."/>
            <person name="Alfaro M."/>
            <person name="Ramirez L."/>
            <person name="Pisabarro A.G."/>
            <person name="Kuo A."/>
            <person name="Tritt A."/>
            <person name="Lipzen A."/>
            <person name="He G."/>
            <person name="Yan M."/>
            <person name="Ng V."/>
            <person name="Cullen D."/>
            <person name="Martin F."/>
            <person name="Rosso M.-N."/>
            <person name="Henrissat B."/>
            <person name="Hibbett D."/>
            <person name="Martinez A.T."/>
            <person name="Grigoriev I.V."/>
        </authorList>
    </citation>
    <scope>NUCLEOTIDE SEQUENCE</scope>
    <source>
        <strain evidence="2">CBS 506.95</strain>
    </source>
</reference>
<accession>A0A9P6E456</accession>
<keyword evidence="1" id="KW-1133">Transmembrane helix</keyword>
<evidence type="ECO:0000313" key="3">
    <source>
        <dbReference type="Proteomes" id="UP000807306"/>
    </source>
</evidence>
<feature type="transmembrane region" description="Helical" evidence="1">
    <location>
        <begin position="32"/>
        <end position="57"/>
    </location>
</feature>
<dbReference type="Proteomes" id="UP000807306">
    <property type="component" value="Unassembled WGS sequence"/>
</dbReference>
<feature type="transmembrane region" description="Helical" evidence="1">
    <location>
        <begin position="265"/>
        <end position="286"/>
    </location>
</feature>
<organism evidence="2 3">
    <name type="scientific">Crepidotus variabilis</name>
    <dbReference type="NCBI Taxonomy" id="179855"/>
    <lineage>
        <taxon>Eukaryota</taxon>
        <taxon>Fungi</taxon>
        <taxon>Dikarya</taxon>
        <taxon>Basidiomycota</taxon>
        <taxon>Agaricomycotina</taxon>
        <taxon>Agaricomycetes</taxon>
        <taxon>Agaricomycetidae</taxon>
        <taxon>Agaricales</taxon>
        <taxon>Agaricineae</taxon>
        <taxon>Crepidotaceae</taxon>
        <taxon>Crepidotus</taxon>
    </lineage>
</organism>
<comment type="caution">
    <text evidence="2">The sequence shown here is derived from an EMBL/GenBank/DDBJ whole genome shotgun (WGS) entry which is preliminary data.</text>
</comment>
<dbReference type="EMBL" id="MU157958">
    <property type="protein sequence ID" value="KAF9522160.1"/>
    <property type="molecule type" value="Genomic_DNA"/>
</dbReference>
<feature type="transmembrane region" description="Helical" evidence="1">
    <location>
        <begin position="137"/>
        <end position="160"/>
    </location>
</feature>
<evidence type="ECO:0008006" key="4">
    <source>
        <dbReference type="Google" id="ProtNLM"/>
    </source>
</evidence>
<dbReference type="OrthoDB" id="3038990at2759"/>
<name>A0A9P6E456_9AGAR</name>
<evidence type="ECO:0000256" key="1">
    <source>
        <dbReference type="SAM" id="Phobius"/>
    </source>
</evidence>
<keyword evidence="1" id="KW-0472">Membrane</keyword>
<sequence length="378" mass="41940">MDLLNSTTPSSSLTQGLPNPFTPLAFIPKSEAFLFSCIIYASISCLAITTWDILNFLRPDGHIILCEKFNWRVLIFVVARFSPFCFFSSLVIFFTSDKMDCDALYRAWQSVYVLVRASTSLLFYFRVSAAYNNNRYILGFFGLTWAVAVGATIAAMVWGITNFQIGPTKYCATSMTGPHVLIASFTEFFNDTLICLAILYKLGGESWKKRMKSLRGLFRPYRKCSYITEQFVQGTLEYYLLAACLNIILIIGCLAISRLPKTYSAIPLIIGLPASTVINLLALRVYRGLKLEASTSTAQNKLGDTLVVSSIAFGAQNRNSNIQHSNISHRLQSLGSASSPAVHIQTETVGAKDDSMHPETGNDVEKGFSNRYISAEDI</sequence>
<proteinExistence type="predicted"/>
<evidence type="ECO:0000313" key="2">
    <source>
        <dbReference type="EMBL" id="KAF9522160.1"/>
    </source>
</evidence>
<feature type="transmembrane region" description="Helical" evidence="1">
    <location>
        <begin position="180"/>
        <end position="202"/>
    </location>
</feature>
<feature type="transmembrane region" description="Helical" evidence="1">
    <location>
        <begin position="69"/>
        <end position="95"/>
    </location>
</feature>
<protein>
    <recommendedName>
        <fullName evidence="4">Transmembrane protein</fullName>
    </recommendedName>
</protein>
<keyword evidence="3" id="KW-1185">Reference proteome</keyword>
<keyword evidence="1" id="KW-0812">Transmembrane</keyword>
<gene>
    <name evidence="2" type="ORF">CPB83DRAFT_139835</name>
</gene>